<evidence type="ECO:0000313" key="7">
    <source>
        <dbReference type="EMBL" id="CAG5150661.1"/>
    </source>
</evidence>
<dbReference type="SUPFAM" id="SSF56112">
    <property type="entry name" value="Protein kinase-like (PK-like)"/>
    <property type="match status" value="1"/>
</dbReference>
<dbReference type="AlphaFoldDB" id="A0A8J2HYW2"/>
<dbReference type="PANTHER" id="PTHR36091">
    <property type="entry name" value="ALTERED INHERITANCE OF MITOCHONDRIA PROTEIN 9, MITOCHONDRIAL"/>
    <property type="match status" value="1"/>
</dbReference>
<evidence type="ECO:0000256" key="4">
    <source>
        <dbReference type="ARBA" id="ARBA00022946"/>
    </source>
</evidence>
<dbReference type="OrthoDB" id="2906425at2759"/>
<comment type="similarity">
    <text evidence="2">Belongs to the AIM9 family.</text>
</comment>
<dbReference type="EMBL" id="CAJRGZ010000015">
    <property type="protein sequence ID" value="CAG5150661.1"/>
    <property type="molecule type" value="Genomic_DNA"/>
</dbReference>
<comment type="subcellular location">
    <subcellularLocation>
        <location evidence="1">Mitochondrion</location>
    </subcellularLocation>
</comment>
<dbReference type="GeneID" id="67014212"/>
<dbReference type="Proteomes" id="UP000676310">
    <property type="component" value="Unassembled WGS sequence"/>
</dbReference>
<dbReference type="InterPro" id="IPR011009">
    <property type="entry name" value="Kinase-like_dom_sf"/>
</dbReference>
<evidence type="ECO:0000256" key="3">
    <source>
        <dbReference type="ARBA" id="ARBA00016197"/>
    </source>
</evidence>
<dbReference type="InterPro" id="IPR051035">
    <property type="entry name" value="Mito_inheritance_9"/>
</dbReference>
<proteinExistence type="inferred from homology"/>
<dbReference type="GO" id="GO:0005739">
    <property type="term" value="C:mitochondrion"/>
    <property type="evidence" value="ECO:0007669"/>
    <property type="project" value="UniProtKB-SubCell"/>
</dbReference>
<protein>
    <recommendedName>
        <fullName evidence="3">Altered inheritance of mitochondria protein 9, mitochondrial</fullName>
    </recommendedName>
    <alternativeName>
        <fullName evidence="6">Found in mitochondrial proteome protein 29</fullName>
    </alternativeName>
</protein>
<keyword evidence="8" id="KW-1185">Reference proteome</keyword>
<dbReference type="PANTHER" id="PTHR36091:SF1">
    <property type="entry name" value="ALTERED INHERITANCE OF MITOCHONDRIA PROTEIN 9, MITOCHONDRIAL"/>
    <property type="match status" value="1"/>
</dbReference>
<reference evidence="7" key="1">
    <citation type="submission" date="2021-05" db="EMBL/GenBank/DDBJ databases">
        <authorList>
            <person name="Stam R."/>
        </authorList>
    </citation>
    <scope>NUCLEOTIDE SEQUENCE</scope>
    <source>
        <strain evidence="7">CS162</strain>
    </source>
</reference>
<sequence>MGESDAYVALDREIDSSGEFCIGPSCERGWHTPEETAASRSHFSPGPWPDLSSFGTALVERELASLGKRLSAGTPGAPRGSLDEQIAVLNMAKEVMSRIHERTLIGKVSEPVLWHTDLHMGNIYVSEESSEKIVSLIDWQSIVVSPLFLQARFPEFLSVDEDYPLGTMGFLSCPLISTRWTLTIRYLPNTN</sequence>
<accession>A0A8J2HYW2</accession>
<comment type="caution">
    <text evidence="7">The sequence shown here is derived from an EMBL/GenBank/DDBJ whole genome shotgun (WGS) entry which is preliminary data.</text>
</comment>
<evidence type="ECO:0000256" key="6">
    <source>
        <dbReference type="ARBA" id="ARBA00031849"/>
    </source>
</evidence>
<dbReference type="Gene3D" id="3.90.1200.10">
    <property type="match status" value="1"/>
</dbReference>
<organism evidence="7 8">
    <name type="scientific">Alternaria atra</name>
    <dbReference type="NCBI Taxonomy" id="119953"/>
    <lineage>
        <taxon>Eukaryota</taxon>
        <taxon>Fungi</taxon>
        <taxon>Dikarya</taxon>
        <taxon>Ascomycota</taxon>
        <taxon>Pezizomycotina</taxon>
        <taxon>Dothideomycetes</taxon>
        <taxon>Pleosporomycetidae</taxon>
        <taxon>Pleosporales</taxon>
        <taxon>Pleosporineae</taxon>
        <taxon>Pleosporaceae</taxon>
        <taxon>Alternaria</taxon>
        <taxon>Alternaria sect. Ulocladioides</taxon>
    </lineage>
</organism>
<evidence type="ECO:0000313" key="8">
    <source>
        <dbReference type="Proteomes" id="UP000676310"/>
    </source>
</evidence>
<keyword evidence="4" id="KW-0809">Transit peptide</keyword>
<dbReference type="RefSeq" id="XP_043166275.1">
    <property type="nucleotide sequence ID" value="XM_043310340.1"/>
</dbReference>
<evidence type="ECO:0000256" key="5">
    <source>
        <dbReference type="ARBA" id="ARBA00023128"/>
    </source>
</evidence>
<keyword evidence="5" id="KW-0496">Mitochondrion</keyword>
<gene>
    <name evidence="7" type="ORF">ALTATR162_LOCUS2734</name>
</gene>
<evidence type="ECO:0000256" key="1">
    <source>
        <dbReference type="ARBA" id="ARBA00004173"/>
    </source>
</evidence>
<evidence type="ECO:0000256" key="2">
    <source>
        <dbReference type="ARBA" id="ARBA00005543"/>
    </source>
</evidence>
<name>A0A8J2HYW2_9PLEO</name>